<protein>
    <submittedName>
        <fullName evidence="2">Uncharacterized protein</fullName>
    </submittedName>
</protein>
<dbReference type="EMBL" id="JAFBMS010000671">
    <property type="protein sequence ID" value="KAG9330279.1"/>
    <property type="molecule type" value="Genomic_DNA"/>
</dbReference>
<keyword evidence="1" id="KW-0812">Transmembrane</keyword>
<keyword evidence="1" id="KW-0472">Membrane</keyword>
<reference evidence="2" key="1">
    <citation type="thesis" date="2021" institute="BYU ScholarsArchive" country="Provo, UT, USA">
        <title>Applications of and Algorithms for Genome Assembly and Genomic Analyses with an Emphasis on Marine Teleosts.</title>
        <authorList>
            <person name="Pickett B.D."/>
        </authorList>
    </citation>
    <scope>NUCLEOTIDE SEQUENCE</scope>
    <source>
        <strain evidence="2">HI-2016</strain>
    </source>
</reference>
<evidence type="ECO:0000313" key="3">
    <source>
        <dbReference type="Proteomes" id="UP000824540"/>
    </source>
</evidence>
<proteinExistence type="predicted"/>
<comment type="caution">
    <text evidence="2">The sequence shown here is derived from an EMBL/GenBank/DDBJ whole genome shotgun (WGS) entry which is preliminary data.</text>
</comment>
<dbReference type="Proteomes" id="UP000824540">
    <property type="component" value="Unassembled WGS sequence"/>
</dbReference>
<organism evidence="2 3">
    <name type="scientific">Albula glossodonta</name>
    <name type="common">roundjaw bonefish</name>
    <dbReference type="NCBI Taxonomy" id="121402"/>
    <lineage>
        <taxon>Eukaryota</taxon>
        <taxon>Metazoa</taxon>
        <taxon>Chordata</taxon>
        <taxon>Craniata</taxon>
        <taxon>Vertebrata</taxon>
        <taxon>Euteleostomi</taxon>
        <taxon>Actinopterygii</taxon>
        <taxon>Neopterygii</taxon>
        <taxon>Teleostei</taxon>
        <taxon>Albuliformes</taxon>
        <taxon>Albulidae</taxon>
        <taxon>Albula</taxon>
    </lineage>
</organism>
<keyword evidence="1" id="KW-1133">Transmembrane helix</keyword>
<feature type="transmembrane region" description="Helical" evidence="1">
    <location>
        <begin position="41"/>
        <end position="59"/>
    </location>
</feature>
<sequence length="202" mass="23281">MIRVRASVTFESGLSSFWAWRVELSNQDESYSKETWAKRQGWALCVLLLISLLGLAHSHPNPLKLILQQLLDKANRSLAVYNDNTPGILWHGPGPYDVGCIHEPKEDLNISLFRQNLPTFHCYMRMAAKLDLDDLTQEFSKMLQQTSHLMDTMNADRNQKCGERDCTPSFDFGGDEYKQLKFGRDLLVLYTKWLGTILKRLE</sequence>
<gene>
    <name evidence="2" type="ORF">JZ751_025939</name>
</gene>
<evidence type="ECO:0000256" key="1">
    <source>
        <dbReference type="SAM" id="Phobius"/>
    </source>
</evidence>
<name>A0A8T2MPD7_9TELE</name>
<keyword evidence="3" id="KW-1185">Reference proteome</keyword>
<evidence type="ECO:0000313" key="2">
    <source>
        <dbReference type="EMBL" id="KAG9330279.1"/>
    </source>
</evidence>
<accession>A0A8T2MPD7</accession>
<dbReference type="OrthoDB" id="10465630at2759"/>
<dbReference type="AlphaFoldDB" id="A0A8T2MPD7"/>